<evidence type="ECO:0000313" key="2">
    <source>
        <dbReference type="Proteomes" id="UP000011939"/>
    </source>
</evidence>
<name>M5IIX5_9BACT</name>
<dbReference type="AlphaFoldDB" id="M5IIX5"/>
<dbReference type="Proteomes" id="UP000011939">
    <property type="component" value="Unassembled WGS sequence"/>
</dbReference>
<gene>
    <name evidence="1" type="ORF">CSUNSWCD_566</name>
</gene>
<dbReference type="PATRIC" id="fig|1244083.3.peg.1808"/>
<comment type="caution">
    <text evidence="1">The sequence shown here is derived from an EMBL/GenBank/DDBJ whole genome shotgun (WGS) entry which is preliminary data.</text>
</comment>
<organism evidence="1 2">
    <name type="scientific">Campylobacter showae CSUNSWCD</name>
    <dbReference type="NCBI Taxonomy" id="1244083"/>
    <lineage>
        <taxon>Bacteria</taxon>
        <taxon>Pseudomonadati</taxon>
        <taxon>Campylobacterota</taxon>
        <taxon>Epsilonproteobacteria</taxon>
        <taxon>Campylobacterales</taxon>
        <taxon>Campylobacteraceae</taxon>
        <taxon>Campylobacter</taxon>
    </lineage>
</organism>
<evidence type="ECO:0000313" key="1">
    <source>
        <dbReference type="EMBL" id="EKU10765.1"/>
    </source>
</evidence>
<accession>M5IIX5</accession>
<protein>
    <submittedName>
        <fullName evidence="1">Uncharacterized protein</fullName>
    </submittedName>
</protein>
<dbReference type="EMBL" id="AMZQ01000010">
    <property type="protein sequence ID" value="EKU10765.1"/>
    <property type="molecule type" value="Genomic_DNA"/>
</dbReference>
<reference evidence="1 2" key="1">
    <citation type="journal article" date="2013" name="Genome Announc.">
        <title>Genome Sequence of Campylobacter showae UNSWCD, Isolated from a Patient with Crohn's Disease.</title>
        <authorList>
            <person name="Tay A.P."/>
            <person name="Kaakoush N.O."/>
            <person name="Deshpande N.P."/>
            <person name="Chen Z."/>
            <person name="Mitchell H."/>
            <person name="Wilkins M.R."/>
        </authorList>
    </citation>
    <scope>NUCLEOTIDE SEQUENCE [LARGE SCALE GENOMIC DNA]</scope>
    <source>
        <strain evidence="1 2">CSUNSWCD</strain>
    </source>
</reference>
<sequence>MPETFNRFKFDACSRLYHASNLTEQRYKFIPSRCKIWIIFAKFSLKMRKF</sequence>
<proteinExistence type="predicted"/>